<comment type="caution">
    <text evidence="4">The sequence shown here is derived from an EMBL/GenBank/DDBJ whole genome shotgun (WGS) entry which is preliminary data.</text>
</comment>
<organism evidence="4 5">
    <name type="scientific">Bailinhaonella thermotolerans</name>
    <dbReference type="NCBI Taxonomy" id="1070861"/>
    <lineage>
        <taxon>Bacteria</taxon>
        <taxon>Bacillati</taxon>
        <taxon>Actinomycetota</taxon>
        <taxon>Actinomycetes</taxon>
        <taxon>Streptosporangiales</taxon>
        <taxon>Streptosporangiaceae</taxon>
        <taxon>Bailinhaonella</taxon>
    </lineage>
</organism>
<dbReference type="PANTHER" id="PTHR34136:SF1">
    <property type="entry name" value="UDP-N-ACETYL-D-MANNOSAMINURONIC ACID TRANSFERASE"/>
    <property type="match status" value="1"/>
</dbReference>
<dbReference type="PANTHER" id="PTHR34136">
    <property type="match status" value="1"/>
</dbReference>
<dbReference type="Pfam" id="PF03808">
    <property type="entry name" value="Glyco_tran_WecG"/>
    <property type="match status" value="1"/>
</dbReference>
<dbReference type="AlphaFoldDB" id="A0A3A4BQ63"/>
<gene>
    <name evidence="4" type="ORF">D5H75_10755</name>
</gene>
<dbReference type="Proteomes" id="UP000265768">
    <property type="component" value="Unassembled WGS sequence"/>
</dbReference>
<dbReference type="NCBIfam" id="TIGR00696">
    <property type="entry name" value="wecG_tagA_cpsF"/>
    <property type="match status" value="1"/>
</dbReference>
<evidence type="ECO:0000256" key="1">
    <source>
        <dbReference type="ARBA" id="ARBA00022676"/>
    </source>
</evidence>
<keyword evidence="2 4" id="KW-0808">Transferase</keyword>
<evidence type="ECO:0000256" key="2">
    <source>
        <dbReference type="ARBA" id="ARBA00022679"/>
    </source>
</evidence>
<dbReference type="CDD" id="cd06533">
    <property type="entry name" value="Glyco_transf_WecG_TagA"/>
    <property type="match status" value="1"/>
</dbReference>
<evidence type="ECO:0000256" key="3">
    <source>
        <dbReference type="SAM" id="MobiDB-lite"/>
    </source>
</evidence>
<proteinExistence type="predicted"/>
<name>A0A3A4BQ63_9ACTN</name>
<accession>A0A3A4BQ63</accession>
<reference evidence="4 5" key="1">
    <citation type="submission" date="2018-09" db="EMBL/GenBank/DDBJ databases">
        <title>YIM 75507 draft genome.</title>
        <authorList>
            <person name="Tang S."/>
            <person name="Feng Y."/>
        </authorList>
    </citation>
    <scope>NUCLEOTIDE SEQUENCE [LARGE SCALE GENOMIC DNA]</scope>
    <source>
        <strain evidence="4 5">YIM 75507</strain>
    </source>
</reference>
<keyword evidence="5" id="KW-1185">Reference proteome</keyword>
<feature type="compositionally biased region" description="Gly residues" evidence="3">
    <location>
        <begin position="78"/>
        <end position="88"/>
    </location>
</feature>
<dbReference type="InterPro" id="IPR004629">
    <property type="entry name" value="WecG_TagA_CpsF"/>
</dbReference>
<keyword evidence="1" id="KW-0328">Glycosyltransferase</keyword>
<evidence type="ECO:0000313" key="5">
    <source>
        <dbReference type="Proteomes" id="UP000265768"/>
    </source>
</evidence>
<dbReference type="EMBL" id="QZEY01000003">
    <property type="protein sequence ID" value="RJL33286.1"/>
    <property type="molecule type" value="Genomic_DNA"/>
</dbReference>
<dbReference type="GO" id="GO:0016758">
    <property type="term" value="F:hexosyltransferase activity"/>
    <property type="evidence" value="ECO:0007669"/>
    <property type="project" value="TreeGrafter"/>
</dbReference>
<protein>
    <submittedName>
        <fullName evidence="4">Glycosyltransferase</fullName>
    </submittedName>
</protein>
<evidence type="ECO:0000313" key="4">
    <source>
        <dbReference type="EMBL" id="RJL33286.1"/>
    </source>
</evidence>
<dbReference type="OrthoDB" id="9771846at2"/>
<sequence>MTVAPGPPPEARPEPRPRRVRIGGVEFDAVTEDRAVAYVMERARRGEGGHILTPNVDILRAITRDRPPHDGAEARPGGRPGDGAGARPGGTPLRELAGRAELVVADGMPLVWASRLLGDPLPERVTGASLIWSLSAAAAEHGLPVYLLGGAPGVPERAARNLAARCPGLVVAGADAPPYGFDADPVEREAVCARVVAARPGIVFAGLGFPRQDLLIDGLRERLPGTWFAGCGAAIAFAAGERRRAPRWMRDAGLEWAGRLLAEPRRLAGRYLVRDLPFAVSLLARAALARLTSREPYGGAPAARRTAESPGTRP</sequence>
<dbReference type="RefSeq" id="WP_119926246.1">
    <property type="nucleotide sequence ID" value="NZ_QZEY01000003.1"/>
</dbReference>
<feature type="region of interest" description="Disordered" evidence="3">
    <location>
        <begin position="65"/>
        <end position="93"/>
    </location>
</feature>